<accession>A0ABV0W8X9</accession>
<feature type="non-terminal residue" evidence="2">
    <location>
        <position position="147"/>
    </location>
</feature>
<dbReference type="Pfam" id="PF00041">
    <property type="entry name" value="fn3"/>
    <property type="match status" value="1"/>
</dbReference>
<name>A0ABV0W8X9_9TELE</name>
<feature type="domain" description="Fibronectin type-III" evidence="1">
    <location>
        <begin position="62"/>
        <end position="147"/>
    </location>
</feature>
<reference evidence="2 3" key="1">
    <citation type="submission" date="2021-06" db="EMBL/GenBank/DDBJ databases">
        <authorList>
            <person name="Palmer J.M."/>
        </authorList>
    </citation>
    <scope>NUCLEOTIDE SEQUENCE [LARGE SCALE GENOMIC DNA]</scope>
    <source>
        <strain evidence="2 3">XR_2019</strain>
        <tissue evidence="2">Muscle</tissue>
    </source>
</reference>
<sequence>MQLSIMRCLFFKSTSDQLLLCVFSGLLWVVTNCNKMELSITNTAESKTIKENNPLLISSPSPPLNVEKVDVVTQNESSITLQWNKVDDISTYRLEIGEDEHINVNGISGEPVVFVVSGLTAGRRYSFTLFTVLNGLYSSGYSFTAVT</sequence>
<dbReference type="Proteomes" id="UP001444071">
    <property type="component" value="Unassembled WGS sequence"/>
</dbReference>
<proteinExistence type="predicted"/>
<dbReference type="Gene3D" id="2.60.40.10">
    <property type="entry name" value="Immunoglobulins"/>
    <property type="match status" value="1"/>
</dbReference>
<dbReference type="SMART" id="SM00060">
    <property type="entry name" value="FN3"/>
    <property type="match status" value="1"/>
</dbReference>
<gene>
    <name evidence="2" type="ORF">XENORESO_013999</name>
</gene>
<organism evidence="2 3">
    <name type="scientific">Xenotaenia resolanae</name>
    <dbReference type="NCBI Taxonomy" id="208358"/>
    <lineage>
        <taxon>Eukaryota</taxon>
        <taxon>Metazoa</taxon>
        <taxon>Chordata</taxon>
        <taxon>Craniata</taxon>
        <taxon>Vertebrata</taxon>
        <taxon>Euteleostomi</taxon>
        <taxon>Actinopterygii</taxon>
        <taxon>Neopterygii</taxon>
        <taxon>Teleostei</taxon>
        <taxon>Neoteleostei</taxon>
        <taxon>Acanthomorphata</taxon>
        <taxon>Ovalentaria</taxon>
        <taxon>Atherinomorphae</taxon>
        <taxon>Cyprinodontiformes</taxon>
        <taxon>Goodeidae</taxon>
        <taxon>Xenotaenia</taxon>
    </lineage>
</organism>
<evidence type="ECO:0000259" key="1">
    <source>
        <dbReference type="PROSITE" id="PS50853"/>
    </source>
</evidence>
<dbReference type="InterPro" id="IPR003961">
    <property type="entry name" value="FN3_dom"/>
</dbReference>
<dbReference type="CDD" id="cd00063">
    <property type="entry name" value="FN3"/>
    <property type="match status" value="1"/>
</dbReference>
<comment type="caution">
    <text evidence="2">The sequence shown here is derived from an EMBL/GenBank/DDBJ whole genome shotgun (WGS) entry which is preliminary data.</text>
</comment>
<evidence type="ECO:0000313" key="2">
    <source>
        <dbReference type="EMBL" id="MEQ2265876.1"/>
    </source>
</evidence>
<dbReference type="InterPro" id="IPR013783">
    <property type="entry name" value="Ig-like_fold"/>
</dbReference>
<evidence type="ECO:0000313" key="3">
    <source>
        <dbReference type="Proteomes" id="UP001444071"/>
    </source>
</evidence>
<keyword evidence="3" id="KW-1185">Reference proteome</keyword>
<dbReference type="PROSITE" id="PS50853">
    <property type="entry name" value="FN3"/>
    <property type="match status" value="1"/>
</dbReference>
<dbReference type="SUPFAM" id="SSF49265">
    <property type="entry name" value="Fibronectin type III"/>
    <property type="match status" value="1"/>
</dbReference>
<protein>
    <recommendedName>
        <fullName evidence="1">Fibronectin type-III domain-containing protein</fullName>
    </recommendedName>
</protein>
<dbReference type="EMBL" id="JAHRIM010034437">
    <property type="protein sequence ID" value="MEQ2265876.1"/>
    <property type="molecule type" value="Genomic_DNA"/>
</dbReference>
<dbReference type="InterPro" id="IPR036116">
    <property type="entry name" value="FN3_sf"/>
</dbReference>